<dbReference type="AlphaFoldDB" id="A0AA35LFN1"/>
<keyword evidence="2" id="KW-1185">Reference proteome</keyword>
<dbReference type="Proteomes" id="UP001178461">
    <property type="component" value="Chromosome 15"/>
</dbReference>
<sequence length="109" mass="12538">MTVGISSFLGYASPSGNIICLQLEISNWNLLLQPHHVMVHQLGLNEQVPLYSYSWAVDGQFSLLGVSVQLKWMKQEWRVKEVDNAWKENQNAQTDNYTTLLSEVFIRQL</sequence>
<evidence type="ECO:0000313" key="2">
    <source>
        <dbReference type="Proteomes" id="UP001178461"/>
    </source>
</evidence>
<protein>
    <submittedName>
        <fullName evidence="1">Uncharacterized protein</fullName>
    </submittedName>
</protein>
<name>A0AA35LFN1_9SAUR</name>
<evidence type="ECO:0000313" key="1">
    <source>
        <dbReference type="EMBL" id="CAI5795456.1"/>
    </source>
</evidence>
<proteinExistence type="predicted"/>
<reference evidence="1" key="1">
    <citation type="submission" date="2022-12" db="EMBL/GenBank/DDBJ databases">
        <authorList>
            <person name="Alioto T."/>
            <person name="Alioto T."/>
            <person name="Gomez Garrido J."/>
        </authorList>
    </citation>
    <scope>NUCLEOTIDE SEQUENCE</scope>
</reference>
<organism evidence="1 2">
    <name type="scientific">Podarcis lilfordi</name>
    <name type="common">Lilford's wall lizard</name>
    <dbReference type="NCBI Taxonomy" id="74358"/>
    <lineage>
        <taxon>Eukaryota</taxon>
        <taxon>Metazoa</taxon>
        <taxon>Chordata</taxon>
        <taxon>Craniata</taxon>
        <taxon>Vertebrata</taxon>
        <taxon>Euteleostomi</taxon>
        <taxon>Lepidosauria</taxon>
        <taxon>Squamata</taxon>
        <taxon>Bifurcata</taxon>
        <taxon>Unidentata</taxon>
        <taxon>Episquamata</taxon>
        <taxon>Laterata</taxon>
        <taxon>Lacertibaenia</taxon>
        <taxon>Lacertidae</taxon>
        <taxon>Podarcis</taxon>
    </lineage>
</organism>
<accession>A0AA35LFN1</accession>
<dbReference type="EMBL" id="OX395141">
    <property type="protein sequence ID" value="CAI5795456.1"/>
    <property type="molecule type" value="Genomic_DNA"/>
</dbReference>
<gene>
    <name evidence="1" type="ORF">PODLI_1B021926</name>
</gene>